<protein>
    <submittedName>
        <fullName evidence="2">Uncharacterized protein</fullName>
    </submittedName>
</protein>
<dbReference type="AlphaFoldDB" id="A0A2I0HET8"/>
<dbReference type="EMBL" id="PGOL01039527">
    <property type="protein sequence ID" value="PKI18309.1"/>
    <property type="molecule type" value="Genomic_DNA"/>
</dbReference>
<evidence type="ECO:0000313" key="3">
    <source>
        <dbReference type="Proteomes" id="UP000233551"/>
    </source>
</evidence>
<evidence type="ECO:0000313" key="2">
    <source>
        <dbReference type="EMBL" id="PKI18309.1"/>
    </source>
</evidence>
<evidence type="ECO:0000256" key="1">
    <source>
        <dbReference type="SAM" id="MobiDB-lite"/>
    </source>
</evidence>
<name>A0A2I0HET8_PUNGR</name>
<organism evidence="2 3">
    <name type="scientific">Punica granatum</name>
    <name type="common">Pomegranate</name>
    <dbReference type="NCBI Taxonomy" id="22663"/>
    <lineage>
        <taxon>Eukaryota</taxon>
        <taxon>Viridiplantae</taxon>
        <taxon>Streptophyta</taxon>
        <taxon>Embryophyta</taxon>
        <taxon>Tracheophyta</taxon>
        <taxon>Spermatophyta</taxon>
        <taxon>Magnoliopsida</taxon>
        <taxon>eudicotyledons</taxon>
        <taxon>Gunneridae</taxon>
        <taxon>Pentapetalae</taxon>
        <taxon>rosids</taxon>
        <taxon>malvids</taxon>
        <taxon>Myrtales</taxon>
        <taxon>Lythraceae</taxon>
        <taxon>Punica</taxon>
    </lineage>
</organism>
<reference evidence="2 3" key="1">
    <citation type="submission" date="2017-11" db="EMBL/GenBank/DDBJ databases">
        <title>De-novo sequencing of pomegranate (Punica granatum L.) genome.</title>
        <authorList>
            <person name="Akparov Z."/>
            <person name="Amiraslanov A."/>
            <person name="Hajiyeva S."/>
            <person name="Abbasov M."/>
            <person name="Kaur K."/>
            <person name="Hamwieh A."/>
            <person name="Solovyev V."/>
            <person name="Salamov A."/>
            <person name="Braich B."/>
            <person name="Kosarev P."/>
            <person name="Mahmoud A."/>
            <person name="Hajiyev E."/>
            <person name="Babayeva S."/>
            <person name="Izzatullayeva V."/>
            <person name="Mammadov A."/>
            <person name="Mammadov A."/>
            <person name="Sharifova S."/>
            <person name="Ojaghi J."/>
            <person name="Eynullazada K."/>
            <person name="Bayramov B."/>
            <person name="Abdulazimova A."/>
            <person name="Shahmuradov I."/>
        </authorList>
    </citation>
    <scope>NUCLEOTIDE SEQUENCE [LARGE SCALE GENOMIC DNA]</scope>
    <source>
        <strain evidence="3">cv. AG2017</strain>
        <tissue evidence="2">Leaf</tissue>
    </source>
</reference>
<keyword evidence="3" id="KW-1185">Reference proteome</keyword>
<gene>
    <name evidence="2" type="ORF">CRG98_049417</name>
</gene>
<proteinExistence type="predicted"/>
<feature type="compositionally biased region" description="Low complexity" evidence="1">
    <location>
        <begin position="1"/>
        <end position="11"/>
    </location>
</feature>
<accession>A0A2I0HET8</accession>
<sequence>MHVRGARCTGRAAGGHGRRGGPRGARLEGTGGAGARGALGWRAREARGRAVGVRGRVGCATVRAGARLCARAGTQGARRARGTCAGALASARLALLTRE</sequence>
<comment type="caution">
    <text evidence="2">The sequence shown here is derived from an EMBL/GenBank/DDBJ whole genome shotgun (WGS) entry which is preliminary data.</text>
</comment>
<dbReference type="Proteomes" id="UP000233551">
    <property type="component" value="Unassembled WGS sequence"/>
</dbReference>
<feature type="region of interest" description="Disordered" evidence="1">
    <location>
        <begin position="1"/>
        <end position="38"/>
    </location>
</feature>